<dbReference type="PANTHER" id="PTHR12804">
    <property type="entry name" value="MICROSOMAL SIGNAL PEPTIDASE 23 KD SUBUNIT SPC22/23"/>
    <property type="match status" value="1"/>
</dbReference>
<dbReference type="Pfam" id="PF04573">
    <property type="entry name" value="SPC22"/>
    <property type="match status" value="1"/>
</dbReference>
<dbReference type="GO" id="GO:0006465">
    <property type="term" value="P:signal peptide processing"/>
    <property type="evidence" value="ECO:0007669"/>
    <property type="project" value="InterPro"/>
</dbReference>
<dbReference type="PANTHER" id="PTHR12804:SF0">
    <property type="entry name" value="SIGNAL PEPTIDASE COMPLEX SUBUNIT 3"/>
    <property type="match status" value="1"/>
</dbReference>
<evidence type="ECO:0000256" key="2">
    <source>
        <dbReference type="ARBA" id="ARBA00009289"/>
    </source>
</evidence>
<evidence type="ECO:0000256" key="1">
    <source>
        <dbReference type="ARBA" id="ARBA00004648"/>
    </source>
</evidence>
<dbReference type="AlphaFoldDB" id="A0A1X0NTV0"/>
<protein>
    <recommendedName>
        <fullName evidence="8">Signal peptidase complex subunit 3</fullName>
    </recommendedName>
</protein>
<keyword evidence="5" id="KW-0735">Signal-anchor</keyword>
<gene>
    <name evidence="10" type="ORF">TM35_000181590</name>
</gene>
<dbReference type="PIRSF" id="PIRSF016089">
    <property type="entry name" value="SPC22"/>
    <property type="match status" value="1"/>
</dbReference>
<keyword evidence="11" id="KW-1185">Reference proteome</keyword>
<dbReference type="EMBL" id="NBCO01000018">
    <property type="protein sequence ID" value="ORC88102.1"/>
    <property type="molecule type" value="Genomic_DNA"/>
</dbReference>
<keyword evidence="3 9" id="KW-0812">Transmembrane</keyword>
<dbReference type="RefSeq" id="XP_028882168.1">
    <property type="nucleotide sequence ID" value="XM_029026472.1"/>
</dbReference>
<evidence type="ECO:0000313" key="10">
    <source>
        <dbReference type="EMBL" id="ORC88102.1"/>
    </source>
</evidence>
<comment type="similarity">
    <text evidence="2">Belongs to the SPCS3 family.</text>
</comment>
<dbReference type="InterPro" id="IPR007653">
    <property type="entry name" value="SPC3"/>
</dbReference>
<evidence type="ECO:0000256" key="7">
    <source>
        <dbReference type="ARBA" id="ARBA00023136"/>
    </source>
</evidence>
<proteinExistence type="inferred from homology"/>
<organism evidence="10 11">
    <name type="scientific">Trypanosoma theileri</name>
    <dbReference type="NCBI Taxonomy" id="67003"/>
    <lineage>
        <taxon>Eukaryota</taxon>
        <taxon>Discoba</taxon>
        <taxon>Euglenozoa</taxon>
        <taxon>Kinetoplastea</taxon>
        <taxon>Metakinetoplastina</taxon>
        <taxon>Trypanosomatida</taxon>
        <taxon>Trypanosomatidae</taxon>
        <taxon>Trypanosoma</taxon>
    </lineage>
</organism>
<evidence type="ECO:0000256" key="9">
    <source>
        <dbReference type="SAM" id="Phobius"/>
    </source>
</evidence>
<dbReference type="OrthoDB" id="10261524at2759"/>
<feature type="transmembrane region" description="Helical" evidence="9">
    <location>
        <begin position="12"/>
        <end position="35"/>
    </location>
</feature>
<dbReference type="VEuPathDB" id="TriTrypDB:TM35_000181590"/>
<comment type="caution">
    <text evidence="10">The sequence shown here is derived from an EMBL/GenBank/DDBJ whole genome shotgun (WGS) entry which is preliminary data.</text>
</comment>
<evidence type="ECO:0000256" key="3">
    <source>
        <dbReference type="ARBA" id="ARBA00022692"/>
    </source>
</evidence>
<accession>A0A1X0NTV0</accession>
<sequence>MHSCSQRILEITSMGVSAVLVGVLVIVATSFIPLMHQSPPPASMPVISTFNMSISPLMQLPVPIMYAQDMDPPPLRDRIHPSFTIRADFTPAWDWNTKAIYVSFIARYRTRHHVLNEVTLLDTILRSREEAGHYNLENAIKYPLEDAGVDTLAGVVVNVVMRYQVLRYFGYSPVYEISPSGKGEAVAFQLPRSYTQVQRRQQ</sequence>
<dbReference type="STRING" id="67003.A0A1X0NTV0"/>
<dbReference type="GeneID" id="39986252"/>
<keyword evidence="4" id="KW-0256">Endoplasmic reticulum</keyword>
<keyword evidence="6 9" id="KW-1133">Transmembrane helix</keyword>
<comment type="subcellular location">
    <subcellularLocation>
        <location evidence="1">Endoplasmic reticulum membrane</location>
        <topology evidence="1">Single-pass type II membrane protein</topology>
    </subcellularLocation>
</comment>
<evidence type="ECO:0000256" key="4">
    <source>
        <dbReference type="ARBA" id="ARBA00022824"/>
    </source>
</evidence>
<evidence type="ECO:0000256" key="6">
    <source>
        <dbReference type="ARBA" id="ARBA00022989"/>
    </source>
</evidence>
<evidence type="ECO:0000256" key="5">
    <source>
        <dbReference type="ARBA" id="ARBA00022968"/>
    </source>
</evidence>
<keyword evidence="7 9" id="KW-0472">Membrane</keyword>
<dbReference type="Proteomes" id="UP000192257">
    <property type="component" value="Unassembled WGS sequence"/>
</dbReference>
<dbReference type="GO" id="GO:0045047">
    <property type="term" value="P:protein targeting to ER"/>
    <property type="evidence" value="ECO:0007669"/>
    <property type="project" value="TreeGrafter"/>
</dbReference>
<evidence type="ECO:0000313" key="11">
    <source>
        <dbReference type="Proteomes" id="UP000192257"/>
    </source>
</evidence>
<dbReference type="GO" id="GO:0005787">
    <property type="term" value="C:signal peptidase complex"/>
    <property type="evidence" value="ECO:0007669"/>
    <property type="project" value="InterPro"/>
</dbReference>
<evidence type="ECO:0000256" key="8">
    <source>
        <dbReference type="ARBA" id="ARBA00029556"/>
    </source>
</evidence>
<reference evidence="10 11" key="1">
    <citation type="submission" date="2017-03" db="EMBL/GenBank/DDBJ databases">
        <title>An alternative strategy for trypanosome survival in the mammalian bloodstream revealed through genome and transcriptome analysis of the ubiquitous bovine parasite Trypanosoma (Megatrypanum) theileri.</title>
        <authorList>
            <person name="Kelly S."/>
            <person name="Ivens A."/>
            <person name="Mott A."/>
            <person name="O'Neill E."/>
            <person name="Emms D."/>
            <person name="Macleod O."/>
            <person name="Voorheis P."/>
            <person name="Matthews J."/>
            <person name="Matthews K."/>
            <person name="Carrington M."/>
        </authorList>
    </citation>
    <scope>NUCLEOTIDE SEQUENCE [LARGE SCALE GENOMIC DNA]</scope>
    <source>
        <strain evidence="10">Edinburgh</strain>
    </source>
</reference>
<name>A0A1X0NTV0_9TRYP</name>